<dbReference type="EMBL" id="JAACFV010000023">
    <property type="protein sequence ID" value="KAF7511156.1"/>
    <property type="molecule type" value="Genomic_DNA"/>
</dbReference>
<accession>A0A8H7AQ63</accession>
<reference evidence="1" key="1">
    <citation type="submission" date="2020-02" db="EMBL/GenBank/DDBJ databases">
        <authorList>
            <person name="Palmer J.M."/>
        </authorList>
    </citation>
    <scope>NUCLEOTIDE SEQUENCE</scope>
    <source>
        <strain evidence="1">EPUS1.4</strain>
        <tissue evidence="1">Thallus</tissue>
    </source>
</reference>
<protein>
    <submittedName>
        <fullName evidence="1">Uncharacterized protein</fullName>
    </submittedName>
</protein>
<sequence>MHSIVKAPQGVRLPQAVYAYSHTTELPNPFNSGNISVLAPMPKPANRTQVLYWRRWSRAVTILAPALVATRCRLKVSPSVPQTVPSNDVQILWIWFV</sequence>
<keyword evidence="2" id="KW-1185">Reference proteome</keyword>
<proteinExistence type="predicted"/>
<evidence type="ECO:0000313" key="2">
    <source>
        <dbReference type="Proteomes" id="UP000606974"/>
    </source>
</evidence>
<dbReference type="AlphaFoldDB" id="A0A8H7AQ63"/>
<name>A0A8H7AQ63_9EURO</name>
<organism evidence="1 2">
    <name type="scientific">Endocarpon pusillum</name>
    <dbReference type="NCBI Taxonomy" id="364733"/>
    <lineage>
        <taxon>Eukaryota</taxon>
        <taxon>Fungi</taxon>
        <taxon>Dikarya</taxon>
        <taxon>Ascomycota</taxon>
        <taxon>Pezizomycotina</taxon>
        <taxon>Eurotiomycetes</taxon>
        <taxon>Chaetothyriomycetidae</taxon>
        <taxon>Verrucariales</taxon>
        <taxon>Verrucariaceae</taxon>
        <taxon>Endocarpon</taxon>
    </lineage>
</organism>
<gene>
    <name evidence="1" type="ORF">GJ744_005387</name>
</gene>
<evidence type="ECO:0000313" key="1">
    <source>
        <dbReference type="EMBL" id="KAF7511156.1"/>
    </source>
</evidence>
<dbReference type="Proteomes" id="UP000606974">
    <property type="component" value="Unassembled WGS sequence"/>
</dbReference>
<comment type="caution">
    <text evidence="1">The sequence shown here is derived from an EMBL/GenBank/DDBJ whole genome shotgun (WGS) entry which is preliminary data.</text>
</comment>